<evidence type="ECO:0000313" key="2">
    <source>
        <dbReference type="Proteomes" id="UP000279673"/>
    </source>
</evidence>
<gene>
    <name evidence="1" type="ORF">DYS74_03125</name>
</gene>
<dbReference type="EMBL" id="RCHI01000002">
    <property type="protein sequence ID" value="RLL72415.1"/>
    <property type="molecule type" value="Genomic_DNA"/>
</dbReference>
<organism evidence="1 2">
    <name type="scientific">Paenirhodobacter hankyongi</name>
    <dbReference type="NCBI Taxonomy" id="2294033"/>
    <lineage>
        <taxon>Bacteria</taxon>
        <taxon>Pseudomonadati</taxon>
        <taxon>Pseudomonadota</taxon>
        <taxon>Alphaproteobacteria</taxon>
        <taxon>Rhodobacterales</taxon>
        <taxon>Rhodobacter group</taxon>
        <taxon>Paenirhodobacter</taxon>
    </lineage>
</organism>
<name>A0A421BVW9_9RHOB</name>
<dbReference type="Proteomes" id="UP000279673">
    <property type="component" value="Unassembled WGS sequence"/>
</dbReference>
<dbReference type="AlphaFoldDB" id="A0A421BVW9"/>
<protein>
    <submittedName>
        <fullName evidence="1">Uncharacterized protein</fullName>
    </submittedName>
</protein>
<reference evidence="1 2" key="1">
    <citation type="submission" date="2018-10" db="EMBL/GenBank/DDBJ databases">
        <title>Rhodobacter sp . BO-81.</title>
        <authorList>
            <person name="Im W.T."/>
        </authorList>
    </citation>
    <scope>NUCLEOTIDE SEQUENCE [LARGE SCALE GENOMIC DNA]</scope>
    <source>
        <strain evidence="1 2">BO-81</strain>
    </source>
</reference>
<evidence type="ECO:0000313" key="1">
    <source>
        <dbReference type="EMBL" id="RLL72415.1"/>
    </source>
</evidence>
<proteinExistence type="predicted"/>
<comment type="caution">
    <text evidence="1">The sequence shown here is derived from an EMBL/GenBank/DDBJ whole genome shotgun (WGS) entry which is preliminary data.</text>
</comment>
<keyword evidence="2" id="KW-1185">Reference proteome</keyword>
<dbReference type="RefSeq" id="WP_121530811.1">
    <property type="nucleotide sequence ID" value="NZ_RCHI01000002.1"/>
</dbReference>
<accession>A0A421BVW9</accession>
<sequence>MTPDPKKLSAVAAVMAIALAGSVSMAVSMVGPREAAPLARTSVFPQVSAGADRPMDDVGPDLRWGDLSVFDSISEIGAEQSPDVPYCDHRRALLDTLDHDFAEKPRVITPLEQNRSVELWASDIMGTWTAVYTRADGVACVISSGVGWEKGDNPVALLKSEGLLPA</sequence>